<dbReference type="GO" id="GO:0008168">
    <property type="term" value="F:methyltransferase activity"/>
    <property type="evidence" value="ECO:0007669"/>
    <property type="project" value="UniProtKB-KW"/>
</dbReference>
<dbReference type="PROSITE" id="PS01184">
    <property type="entry name" value="UBIE_2"/>
    <property type="match status" value="1"/>
</dbReference>
<evidence type="ECO:0000256" key="1">
    <source>
        <dbReference type="ARBA" id="ARBA00005189"/>
    </source>
</evidence>
<dbReference type="Proteomes" id="UP001204798">
    <property type="component" value="Unassembled WGS sequence"/>
</dbReference>
<evidence type="ECO:0000256" key="3">
    <source>
        <dbReference type="ARBA" id="ARBA00022679"/>
    </source>
</evidence>
<dbReference type="EMBL" id="JANUCP010000003">
    <property type="protein sequence ID" value="MCS3919281.1"/>
    <property type="molecule type" value="Genomic_DNA"/>
</dbReference>
<sequence length="244" mass="27640">MCFFRWLEQVGITSHPGGWAATERLLSLLKPKPDDLAVELGCGFGRTLAYAARKFSVQVVGVDLMPALASKACSRLKSERLRGFTIAADICRLPFRDETFTVAWAESVFVFLPKPKAFVEAARVLKPKGRFGMVELTWRDEPHPHYCEQTKEFLGVERYEVLTIQEWVSMLRSSGFSVEVAEKMPSHAPPSPLHQWLSDFWDLARLGVGLVRQLPAQRWLEGAQKIFNLFRYTVPAIFIVVKVG</sequence>
<comment type="pathway">
    <text evidence="1">Lipid metabolism.</text>
</comment>
<keyword evidence="4" id="KW-0949">S-adenosyl-L-methionine</keyword>
<dbReference type="PANTHER" id="PTHR44307">
    <property type="entry name" value="PHOSPHOETHANOLAMINE METHYLTRANSFERASE"/>
    <property type="match status" value="1"/>
</dbReference>
<dbReference type="CDD" id="cd02440">
    <property type="entry name" value="AdoMet_MTases"/>
    <property type="match status" value="1"/>
</dbReference>
<evidence type="ECO:0000256" key="2">
    <source>
        <dbReference type="ARBA" id="ARBA00022603"/>
    </source>
</evidence>
<dbReference type="RefSeq" id="WP_259095551.1">
    <property type="nucleotide sequence ID" value="NZ_CP130454.1"/>
</dbReference>
<organism evidence="7 8">
    <name type="scientific">Candidatus Fervidibacter sacchari</name>
    <dbReference type="NCBI Taxonomy" id="1448929"/>
    <lineage>
        <taxon>Bacteria</taxon>
        <taxon>Candidatus Fervidibacterota</taxon>
        <taxon>Candidatus Fervidibacter</taxon>
    </lineage>
</organism>
<dbReference type="InterPro" id="IPR023576">
    <property type="entry name" value="UbiE/COQ5_MeTrFase_CS"/>
</dbReference>
<keyword evidence="3" id="KW-0808">Transferase</keyword>
<dbReference type="PANTHER" id="PTHR44307:SF2">
    <property type="entry name" value="PHOSPHOETHANOLAMINE METHYLTRANSFERASE ISOFORM X1"/>
    <property type="match status" value="1"/>
</dbReference>
<keyword evidence="2 7" id="KW-0489">Methyltransferase</keyword>
<evidence type="ECO:0000256" key="5">
    <source>
        <dbReference type="ARBA" id="ARBA00025707"/>
    </source>
</evidence>
<dbReference type="Gene3D" id="3.40.50.150">
    <property type="entry name" value="Vaccinia Virus protein VP39"/>
    <property type="match status" value="1"/>
</dbReference>
<evidence type="ECO:0000256" key="4">
    <source>
        <dbReference type="ARBA" id="ARBA00022691"/>
    </source>
</evidence>
<reference evidence="7 8" key="1">
    <citation type="submission" date="2022-08" db="EMBL/GenBank/DDBJ databases">
        <title>Bacterial and archaeal communities from various locations to study Microbial Dark Matter (Phase II).</title>
        <authorList>
            <person name="Stepanauskas R."/>
        </authorList>
    </citation>
    <scope>NUCLEOTIDE SEQUENCE [LARGE SCALE GENOMIC DNA]</scope>
    <source>
        <strain evidence="7 8">PD1</strain>
    </source>
</reference>
<evidence type="ECO:0000313" key="8">
    <source>
        <dbReference type="Proteomes" id="UP001204798"/>
    </source>
</evidence>
<name>A0ABT2EMX9_9BACT</name>
<keyword evidence="8" id="KW-1185">Reference proteome</keyword>
<accession>A0ABT2EMX9</accession>
<comment type="caution">
    <text evidence="7">The sequence shown here is derived from an EMBL/GenBank/DDBJ whole genome shotgun (WGS) entry which is preliminary data.</text>
</comment>
<dbReference type="InterPro" id="IPR029063">
    <property type="entry name" value="SAM-dependent_MTases_sf"/>
</dbReference>
<evidence type="ECO:0000313" key="7">
    <source>
        <dbReference type="EMBL" id="MCS3919281.1"/>
    </source>
</evidence>
<protein>
    <submittedName>
        <fullName evidence="7">SAM-dependent methyltransferase</fullName>
    </submittedName>
</protein>
<proteinExistence type="predicted"/>
<dbReference type="SUPFAM" id="SSF53335">
    <property type="entry name" value="S-adenosyl-L-methionine-dependent methyltransferases"/>
    <property type="match status" value="1"/>
</dbReference>
<comment type="pathway">
    <text evidence="5">Phospholipid metabolism.</text>
</comment>
<dbReference type="Pfam" id="PF08241">
    <property type="entry name" value="Methyltransf_11"/>
    <property type="match status" value="1"/>
</dbReference>
<dbReference type="GO" id="GO:0032259">
    <property type="term" value="P:methylation"/>
    <property type="evidence" value="ECO:0007669"/>
    <property type="project" value="UniProtKB-KW"/>
</dbReference>
<gene>
    <name evidence="7" type="ORF">M2350_001694</name>
</gene>
<evidence type="ECO:0000259" key="6">
    <source>
        <dbReference type="Pfam" id="PF08241"/>
    </source>
</evidence>
<dbReference type="InterPro" id="IPR013216">
    <property type="entry name" value="Methyltransf_11"/>
</dbReference>
<feature type="domain" description="Methyltransferase type 11" evidence="6">
    <location>
        <begin position="39"/>
        <end position="131"/>
    </location>
</feature>